<dbReference type="InterPro" id="IPR020843">
    <property type="entry name" value="ER"/>
</dbReference>
<evidence type="ECO:0000313" key="3">
    <source>
        <dbReference type="Proteomes" id="UP001596391"/>
    </source>
</evidence>
<dbReference type="GO" id="GO:0016491">
    <property type="term" value="F:oxidoreductase activity"/>
    <property type="evidence" value="ECO:0007669"/>
    <property type="project" value="UniProtKB-KW"/>
</dbReference>
<sequence length="336" mass="35609">MRAWQLQNTGKQNLKMIEVDRPIPGPGDVLVRTRAVSLNFRDKAIIDGTYPIALQMPLVLASDLAGEVVAVGDRVDQVKVGDSVLSVFKPLWIDGVPSQEAGRQTLGGPLPGVLAEYVVLSQHGVLRYPPYLSPAEAASLPIAAVTAWSALFKTGDLKSGQTILVQGSGGVALAALQLASAHGARTIALTRGTSKIARLKELGALDVIDTTATPDWQQEVLRLTGGNGVDQVVDVLGGDSLRRSTEATAWGGQVSVIGFMDQPTATISVGTVLGRGIRIQGIGVGSRRDTQDLLTFLESHRLRPVIESTYPFAEAPAAFEHLDRGPFGKVVILVED</sequence>
<keyword evidence="2" id="KW-0560">Oxidoreductase</keyword>
<accession>A0ABW1Z8Y2</accession>
<dbReference type="CDD" id="cd08276">
    <property type="entry name" value="MDR7"/>
    <property type="match status" value="1"/>
</dbReference>
<dbReference type="Pfam" id="PF08240">
    <property type="entry name" value="ADH_N"/>
    <property type="match status" value="1"/>
</dbReference>
<protein>
    <submittedName>
        <fullName evidence="2">NAD(P)-dependent alcohol dehydrogenase</fullName>
        <ecNumber evidence="2">1.1.1.-</ecNumber>
    </submittedName>
</protein>
<dbReference type="InterPro" id="IPR013149">
    <property type="entry name" value="ADH-like_C"/>
</dbReference>
<feature type="domain" description="Enoyl reductase (ER)" evidence="1">
    <location>
        <begin position="10"/>
        <end position="332"/>
    </location>
</feature>
<dbReference type="SMART" id="SM00829">
    <property type="entry name" value="PKS_ER"/>
    <property type="match status" value="1"/>
</dbReference>
<dbReference type="EMBL" id="JBHSWI010000001">
    <property type="protein sequence ID" value="MFC6645579.1"/>
    <property type="molecule type" value="Genomic_DNA"/>
</dbReference>
<dbReference type="InterPro" id="IPR011032">
    <property type="entry name" value="GroES-like_sf"/>
</dbReference>
<dbReference type="RefSeq" id="WP_263371940.1">
    <property type="nucleotide sequence ID" value="NZ_JAGSYD010000003.1"/>
</dbReference>
<dbReference type="Gene3D" id="3.90.180.10">
    <property type="entry name" value="Medium-chain alcohol dehydrogenases, catalytic domain"/>
    <property type="match status" value="1"/>
</dbReference>
<evidence type="ECO:0000313" key="2">
    <source>
        <dbReference type="EMBL" id="MFC6645579.1"/>
    </source>
</evidence>
<comment type="caution">
    <text evidence="2">The sequence shown here is derived from an EMBL/GenBank/DDBJ whole genome shotgun (WGS) entry which is preliminary data.</text>
</comment>
<dbReference type="InterPro" id="IPR052711">
    <property type="entry name" value="Zinc_ADH-like"/>
</dbReference>
<organism evidence="2 3">
    <name type="scientific">Granulicella cerasi</name>
    <dbReference type="NCBI Taxonomy" id="741063"/>
    <lineage>
        <taxon>Bacteria</taxon>
        <taxon>Pseudomonadati</taxon>
        <taxon>Acidobacteriota</taxon>
        <taxon>Terriglobia</taxon>
        <taxon>Terriglobales</taxon>
        <taxon>Acidobacteriaceae</taxon>
        <taxon>Granulicella</taxon>
    </lineage>
</organism>
<dbReference type="PANTHER" id="PTHR45033:SF2">
    <property type="entry name" value="ZINC-TYPE ALCOHOL DEHYDROGENASE-LIKE PROTEIN C1773.06C"/>
    <property type="match status" value="1"/>
</dbReference>
<proteinExistence type="predicted"/>
<dbReference type="Gene3D" id="3.40.50.720">
    <property type="entry name" value="NAD(P)-binding Rossmann-like Domain"/>
    <property type="match status" value="1"/>
</dbReference>
<dbReference type="SUPFAM" id="SSF51735">
    <property type="entry name" value="NAD(P)-binding Rossmann-fold domains"/>
    <property type="match status" value="1"/>
</dbReference>
<evidence type="ECO:0000259" key="1">
    <source>
        <dbReference type="SMART" id="SM00829"/>
    </source>
</evidence>
<dbReference type="EC" id="1.1.1.-" evidence="2"/>
<dbReference type="Proteomes" id="UP001596391">
    <property type="component" value="Unassembled WGS sequence"/>
</dbReference>
<gene>
    <name evidence="2" type="ORF">ACFQBQ_08290</name>
</gene>
<dbReference type="InterPro" id="IPR036291">
    <property type="entry name" value="NAD(P)-bd_dom_sf"/>
</dbReference>
<reference evidence="3" key="1">
    <citation type="journal article" date="2019" name="Int. J. Syst. Evol. Microbiol.">
        <title>The Global Catalogue of Microorganisms (GCM) 10K type strain sequencing project: providing services to taxonomists for standard genome sequencing and annotation.</title>
        <authorList>
            <consortium name="The Broad Institute Genomics Platform"/>
            <consortium name="The Broad Institute Genome Sequencing Center for Infectious Disease"/>
            <person name="Wu L."/>
            <person name="Ma J."/>
        </authorList>
    </citation>
    <scope>NUCLEOTIDE SEQUENCE [LARGE SCALE GENOMIC DNA]</scope>
    <source>
        <strain evidence="3">CGMCC 1.16026</strain>
    </source>
</reference>
<dbReference type="SUPFAM" id="SSF50129">
    <property type="entry name" value="GroES-like"/>
    <property type="match status" value="1"/>
</dbReference>
<name>A0ABW1Z8Y2_9BACT</name>
<dbReference type="PANTHER" id="PTHR45033">
    <property type="match status" value="1"/>
</dbReference>
<dbReference type="InterPro" id="IPR013154">
    <property type="entry name" value="ADH-like_N"/>
</dbReference>
<dbReference type="Pfam" id="PF00107">
    <property type="entry name" value="ADH_zinc_N"/>
    <property type="match status" value="1"/>
</dbReference>
<keyword evidence="3" id="KW-1185">Reference proteome</keyword>